<dbReference type="RefSeq" id="WP_185663020.1">
    <property type="nucleotide sequence ID" value="NZ_JACLAW010000003.1"/>
</dbReference>
<feature type="transmembrane region" description="Helical" evidence="1">
    <location>
        <begin position="143"/>
        <end position="165"/>
    </location>
</feature>
<comment type="caution">
    <text evidence="2">The sequence shown here is derived from an EMBL/GenBank/DDBJ whole genome shotgun (WGS) entry which is preliminary data.</text>
</comment>
<evidence type="ECO:0000313" key="3">
    <source>
        <dbReference type="Proteomes" id="UP000566813"/>
    </source>
</evidence>
<keyword evidence="3" id="KW-1185">Reference proteome</keyword>
<accession>A0A7X1FPZ8</accession>
<keyword evidence="1" id="KW-0472">Membrane</keyword>
<dbReference type="AlphaFoldDB" id="A0A7X1FPZ8"/>
<feature type="transmembrane region" description="Helical" evidence="1">
    <location>
        <begin position="117"/>
        <end position="137"/>
    </location>
</feature>
<name>A0A7X1FPZ8_9SPHN</name>
<dbReference type="Proteomes" id="UP000566813">
    <property type="component" value="Unassembled WGS sequence"/>
</dbReference>
<evidence type="ECO:0000256" key="1">
    <source>
        <dbReference type="SAM" id="Phobius"/>
    </source>
</evidence>
<gene>
    <name evidence="2" type="primary">mreD</name>
    <name evidence="2" type="ORF">H7F51_04355</name>
</gene>
<proteinExistence type="predicted"/>
<dbReference type="EMBL" id="JACLAW010000003">
    <property type="protein sequence ID" value="MBC2664748.1"/>
    <property type="molecule type" value="Genomic_DNA"/>
</dbReference>
<keyword evidence="1" id="KW-1133">Transmembrane helix</keyword>
<evidence type="ECO:0000313" key="2">
    <source>
        <dbReference type="EMBL" id="MBC2664748.1"/>
    </source>
</evidence>
<keyword evidence="1" id="KW-0812">Transmembrane</keyword>
<organism evidence="2 3">
    <name type="scientific">Novosphingobium flavum</name>
    <dbReference type="NCBI Taxonomy" id="1778672"/>
    <lineage>
        <taxon>Bacteria</taxon>
        <taxon>Pseudomonadati</taxon>
        <taxon>Pseudomonadota</taxon>
        <taxon>Alphaproteobacteria</taxon>
        <taxon>Sphingomonadales</taxon>
        <taxon>Sphingomonadaceae</taxon>
        <taxon>Novosphingobium</taxon>
    </lineage>
</organism>
<protein>
    <submittedName>
        <fullName evidence="2">Rod shape-determining protein MreD</fullName>
    </submittedName>
</protein>
<sequence length="180" mass="19580">MNAFGPAESNRVINRAPSPLVARALPWLVIMAGSVAQGMPLIASAPVMPPFGFLLLLAWRQLRPGVLPVWAGLPLGLFDDCYSGQPMGSGMLLWSAAMIGMDAIEIRFPWRSYVMEWLVAAAFILGYLLLAGGIAHVGGSIPVLNALVPQLIFSVLTFPLVERFVAACDRARLWRFRAFT</sequence>
<reference evidence="2 3" key="1">
    <citation type="submission" date="2020-08" db="EMBL/GenBank/DDBJ databases">
        <title>The genome sequence of type strain Novosphingobium flavum NBRC 111647.</title>
        <authorList>
            <person name="Liu Y."/>
        </authorList>
    </citation>
    <scope>NUCLEOTIDE SEQUENCE [LARGE SCALE GENOMIC DNA]</scope>
    <source>
        <strain evidence="2 3">NBRC 111647</strain>
    </source>
</reference>